<keyword evidence="1" id="KW-1133">Transmembrane helix</keyword>
<accession>A0A7J8ESE5</accession>
<sequence>MFVSFVIYDSCCDDLCSNSSKSLLGHFYPIMFYSQYHFNIIRVFVFLKNKLRILKNLPQMHVDFWFECHSPTALTSRYLCCALARDNWLTRCLSQHDVVKHGKMAPVKITDFFKCNKYQL</sequence>
<name>A0A7J8ESE5_MOLMO</name>
<dbReference type="EMBL" id="JACASF010000013">
    <property type="protein sequence ID" value="KAF6437962.1"/>
    <property type="molecule type" value="Genomic_DNA"/>
</dbReference>
<comment type="caution">
    <text evidence="2">The sequence shown here is derived from an EMBL/GenBank/DDBJ whole genome shotgun (WGS) entry which is preliminary data.</text>
</comment>
<feature type="transmembrane region" description="Helical" evidence="1">
    <location>
        <begin position="27"/>
        <end position="47"/>
    </location>
</feature>
<evidence type="ECO:0000256" key="1">
    <source>
        <dbReference type="SAM" id="Phobius"/>
    </source>
</evidence>
<dbReference type="Proteomes" id="UP000550707">
    <property type="component" value="Unassembled WGS sequence"/>
</dbReference>
<protein>
    <submittedName>
        <fullName evidence="2">Uncharacterized protein</fullName>
    </submittedName>
</protein>
<evidence type="ECO:0000313" key="2">
    <source>
        <dbReference type="EMBL" id="KAF6437962.1"/>
    </source>
</evidence>
<dbReference type="InParanoid" id="A0A7J8ESE5"/>
<keyword evidence="3" id="KW-1185">Reference proteome</keyword>
<proteinExistence type="predicted"/>
<dbReference type="AlphaFoldDB" id="A0A7J8ESE5"/>
<gene>
    <name evidence="2" type="ORF">HJG59_008677</name>
</gene>
<evidence type="ECO:0000313" key="3">
    <source>
        <dbReference type="Proteomes" id="UP000550707"/>
    </source>
</evidence>
<reference evidence="2 3" key="1">
    <citation type="journal article" date="2020" name="Nature">
        <title>Six reference-quality genomes reveal evolution of bat adaptations.</title>
        <authorList>
            <person name="Jebb D."/>
            <person name="Huang Z."/>
            <person name="Pippel M."/>
            <person name="Hughes G.M."/>
            <person name="Lavrichenko K."/>
            <person name="Devanna P."/>
            <person name="Winkler S."/>
            <person name="Jermiin L.S."/>
            <person name="Skirmuntt E.C."/>
            <person name="Katzourakis A."/>
            <person name="Burkitt-Gray L."/>
            <person name="Ray D.A."/>
            <person name="Sullivan K.A.M."/>
            <person name="Roscito J.G."/>
            <person name="Kirilenko B.M."/>
            <person name="Davalos L.M."/>
            <person name="Corthals A.P."/>
            <person name="Power M.L."/>
            <person name="Jones G."/>
            <person name="Ransome R.D."/>
            <person name="Dechmann D.K.N."/>
            <person name="Locatelli A.G."/>
            <person name="Puechmaille S.J."/>
            <person name="Fedrigo O."/>
            <person name="Jarvis E.D."/>
            <person name="Hiller M."/>
            <person name="Vernes S.C."/>
            <person name="Myers E.W."/>
            <person name="Teeling E.C."/>
        </authorList>
    </citation>
    <scope>NUCLEOTIDE SEQUENCE [LARGE SCALE GENOMIC DNA]</scope>
    <source>
        <strain evidence="2">MMolMol1</strain>
        <tissue evidence="2">Muscle</tissue>
    </source>
</reference>
<organism evidence="2 3">
    <name type="scientific">Molossus molossus</name>
    <name type="common">Pallas' mastiff bat</name>
    <name type="synonym">Vespertilio molossus</name>
    <dbReference type="NCBI Taxonomy" id="27622"/>
    <lineage>
        <taxon>Eukaryota</taxon>
        <taxon>Metazoa</taxon>
        <taxon>Chordata</taxon>
        <taxon>Craniata</taxon>
        <taxon>Vertebrata</taxon>
        <taxon>Euteleostomi</taxon>
        <taxon>Mammalia</taxon>
        <taxon>Eutheria</taxon>
        <taxon>Laurasiatheria</taxon>
        <taxon>Chiroptera</taxon>
        <taxon>Yangochiroptera</taxon>
        <taxon>Molossidae</taxon>
        <taxon>Molossus</taxon>
    </lineage>
</organism>
<keyword evidence="1" id="KW-0812">Transmembrane</keyword>
<keyword evidence="1" id="KW-0472">Membrane</keyword>